<evidence type="ECO:0000313" key="5">
    <source>
        <dbReference type="Proteomes" id="UP000184240"/>
    </source>
</evidence>
<gene>
    <name evidence="3" type="ORF">DSM01_2752</name>
    <name evidence="4" type="ORF">SAMN04487999_2693</name>
</gene>
<dbReference type="EMBL" id="QOVN01000005">
    <property type="protein sequence ID" value="RXG28242.1"/>
    <property type="molecule type" value="Genomic_DNA"/>
</dbReference>
<keyword evidence="1" id="KW-1133">Transmembrane helix</keyword>
<evidence type="ECO:0000313" key="6">
    <source>
        <dbReference type="Proteomes" id="UP000290037"/>
    </source>
</evidence>
<organism evidence="4 5">
    <name type="scientific">Leeuwenhoekiella palythoae</name>
    <dbReference type="NCBI Taxonomy" id="573501"/>
    <lineage>
        <taxon>Bacteria</taxon>
        <taxon>Pseudomonadati</taxon>
        <taxon>Bacteroidota</taxon>
        <taxon>Flavobacteriia</taxon>
        <taxon>Flavobacteriales</taxon>
        <taxon>Flavobacteriaceae</taxon>
        <taxon>Leeuwenhoekiella</taxon>
    </lineage>
</organism>
<dbReference type="NCBIfam" id="NF047864">
    <property type="entry name" value="CBU_0592_membra"/>
    <property type="match status" value="1"/>
</dbReference>
<dbReference type="OrthoDB" id="7063597at2"/>
<proteinExistence type="predicted"/>
<dbReference type="Pfam" id="PF26604">
    <property type="entry name" value="CBU_0592"/>
    <property type="match status" value="1"/>
</dbReference>
<reference evidence="5" key="1">
    <citation type="submission" date="2016-11" db="EMBL/GenBank/DDBJ databases">
        <authorList>
            <person name="Varghese N."/>
            <person name="Submissions S."/>
        </authorList>
    </citation>
    <scope>NUCLEOTIDE SEQUENCE [LARGE SCALE GENOMIC DNA]</scope>
    <source>
        <strain evidence="5">DSM 19859</strain>
    </source>
</reference>
<dbReference type="EMBL" id="FQXT01000005">
    <property type="protein sequence ID" value="SHI19974.1"/>
    <property type="molecule type" value="Genomic_DNA"/>
</dbReference>
<keyword evidence="1" id="KW-0812">Transmembrane</keyword>
<evidence type="ECO:0000313" key="4">
    <source>
        <dbReference type="EMBL" id="SHI19974.1"/>
    </source>
</evidence>
<dbReference type="InterPro" id="IPR058058">
    <property type="entry name" value="CBU_0592-like"/>
</dbReference>
<dbReference type="Proteomes" id="UP000184240">
    <property type="component" value="Unassembled WGS sequence"/>
</dbReference>
<reference evidence="3 6" key="3">
    <citation type="submission" date="2018-07" db="EMBL/GenBank/DDBJ databases">
        <title>Leeuwenhoekiella genomics.</title>
        <authorList>
            <person name="Tahon G."/>
            <person name="Willems A."/>
        </authorList>
    </citation>
    <scope>NUCLEOTIDE SEQUENCE [LARGE SCALE GENOMIC DNA]</scope>
    <source>
        <strain evidence="3 6">LMG 24856</strain>
    </source>
</reference>
<evidence type="ECO:0000313" key="3">
    <source>
        <dbReference type="EMBL" id="RXG28242.1"/>
    </source>
</evidence>
<feature type="transmembrane region" description="Helical" evidence="1">
    <location>
        <begin position="32"/>
        <end position="52"/>
    </location>
</feature>
<evidence type="ECO:0000256" key="1">
    <source>
        <dbReference type="SAM" id="Phobius"/>
    </source>
</evidence>
<name>A0A1M5Z724_9FLAO</name>
<feature type="transmembrane region" description="Helical" evidence="1">
    <location>
        <begin position="7"/>
        <end position="25"/>
    </location>
</feature>
<sequence>MKLLIDISGWAGSFLVVLSYALTLVKNKDFSTYCILMNLVGGMLIAVNCFYYKAIPSLVTNVIWSIIALLSIYRAKRHWYQDRKRKRKAQGY</sequence>
<dbReference type="AlphaFoldDB" id="A0A1M5Z724"/>
<accession>A0A1M5Z724</accession>
<keyword evidence="6" id="KW-1185">Reference proteome</keyword>
<evidence type="ECO:0000259" key="2">
    <source>
        <dbReference type="Pfam" id="PF26604"/>
    </source>
</evidence>
<dbReference type="STRING" id="573501.SAMN04487999_2693"/>
<keyword evidence="1" id="KW-0472">Membrane</keyword>
<reference evidence="4" key="2">
    <citation type="submission" date="2016-11" db="EMBL/GenBank/DDBJ databases">
        <authorList>
            <person name="Jaros S."/>
            <person name="Januszkiewicz K."/>
            <person name="Wedrychowicz H."/>
        </authorList>
    </citation>
    <scope>NUCLEOTIDE SEQUENCE [LARGE SCALE GENOMIC DNA]</scope>
    <source>
        <strain evidence="4">DSM 19859</strain>
    </source>
</reference>
<dbReference type="Proteomes" id="UP000290037">
    <property type="component" value="Unassembled WGS sequence"/>
</dbReference>
<protein>
    <recommendedName>
        <fullName evidence="2">CBU-0592-like domain-containing protein</fullName>
    </recommendedName>
</protein>
<feature type="domain" description="CBU-0592-like" evidence="2">
    <location>
        <begin position="5"/>
        <end position="76"/>
    </location>
</feature>
<dbReference type="RefSeq" id="WP_072983917.1">
    <property type="nucleotide sequence ID" value="NZ_CAXPJH010000010.1"/>
</dbReference>